<dbReference type="InterPro" id="IPR051683">
    <property type="entry name" value="Enoyl-CoA_Hydratase/Isomerase"/>
</dbReference>
<proteinExistence type="inferred from homology"/>
<reference evidence="2 3" key="1">
    <citation type="submission" date="2018-06" db="EMBL/GenBank/DDBJ databases">
        <title>Natronomonas sp. F16-60 a new haloarchaeon isolated from a solar saltern of Isla Cristina, Huelva, Spain.</title>
        <authorList>
            <person name="Duran-Viseras A."/>
            <person name="Sanchez-Porro C."/>
            <person name="Ventosa A."/>
        </authorList>
    </citation>
    <scope>NUCLEOTIDE SEQUENCE [LARGE SCALE GENOMIC DNA]</scope>
    <source>
        <strain evidence="2 3">F16-60</strain>
    </source>
</reference>
<dbReference type="InterPro" id="IPR029045">
    <property type="entry name" value="ClpP/crotonase-like_dom_sf"/>
</dbReference>
<comment type="similarity">
    <text evidence="1">Belongs to the enoyl-CoA hydratase/isomerase family.</text>
</comment>
<dbReference type="Proteomes" id="UP000319894">
    <property type="component" value="Unassembled WGS sequence"/>
</dbReference>
<dbReference type="OrthoDB" id="27846at2157"/>
<dbReference type="InterPro" id="IPR001753">
    <property type="entry name" value="Enoyl-CoA_hydra/iso"/>
</dbReference>
<name>A0A554NE79_9EURY</name>
<protein>
    <submittedName>
        <fullName evidence="2">Enoyl-CoA hydratase/isomerase family protein</fullName>
    </submittedName>
</protein>
<dbReference type="Gene3D" id="3.90.226.10">
    <property type="entry name" value="2-enoyl-CoA Hydratase, Chain A, domain 1"/>
    <property type="match status" value="1"/>
</dbReference>
<dbReference type="AlphaFoldDB" id="A0A554NE79"/>
<organism evidence="2 3">
    <name type="scientific">Haloglomus irregulare</name>
    <dbReference type="NCBI Taxonomy" id="2234134"/>
    <lineage>
        <taxon>Archaea</taxon>
        <taxon>Methanobacteriati</taxon>
        <taxon>Methanobacteriota</taxon>
        <taxon>Stenosarchaea group</taxon>
        <taxon>Halobacteria</taxon>
        <taxon>Halobacteriales</taxon>
        <taxon>Natronomonadaceae</taxon>
        <taxon>Haloglomus</taxon>
    </lineage>
</organism>
<dbReference type="SUPFAM" id="SSF52096">
    <property type="entry name" value="ClpP/crotonase"/>
    <property type="match status" value="1"/>
</dbReference>
<dbReference type="PANTHER" id="PTHR42964">
    <property type="entry name" value="ENOYL-COA HYDRATASE"/>
    <property type="match status" value="1"/>
</dbReference>
<dbReference type="EMBL" id="QMDX01000001">
    <property type="protein sequence ID" value="TSD15676.1"/>
    <property type="molecule type" value="Genomic_DNA"/>
</dbReference>
<dbReference type="CDD" id="cd06558">
    <property type="entry name" value="crotonase-like"/>
    <property type="match status" value="1"/>
</dbReference>
<accession>A0A554NE79</accession>
<evidence type="ECO:0000313" key="2">
    <source>
        <dbReference type="EMBL" id="TSD15676.1"/>
    </source>
</evidence>
<dbReference type="PANTHER" id="PTHR42964:SF1">
    <property type="entry name" value="POLYKETIDE BIOSYNTHESIS ENOYL-COA HYDRATASE PKSH-RELATED"/>
    <property type="match status" value="1"/>
</dbReference>
<gene>
    <name evidence="2" type="ORF">DP107_00350</name>
</gene>
<dbReference type="RefSeq" id="WP_144260151.1">
    <property type="nucleotide sequence ID" value="NZ_QMDX01000001.1"/>
</dbReference>
<sequence>MPTHEHVTVTHAADGAVGRLTFDRPERNNSMNRQAADELHGAAIDLVEDETVRCIVLTGTEGAFNTGADLTMLSGDGTDAAIIRRVAGDLHGLVSQLARAPKPVVCGVNGVAAGGGVGPALCGDIVIATESARFEFAYPRIGLSADGGSSYFLPRLVGLREAQRIAFRDEPIDAAEAVDLGLATETVGDDEFEARLAEEAARLAEGPTLAHAATKGLLRGSFDRSLNEQLATEAETIAELTASEDFARGLESFMGEGDAEFEGA</sequence>
<dbReference type="Pfam" id="PF00378">
    <property type="entry name" value="ECH_1"/>
    <property type="match status" value="1"/>
</dbReference>
<keyword evidence="2" id="KW-0413">Isomerase</keyword>
<comment type="caution">
    <text evidence="2">The sequence shown here is derived from an EMBL/GenBank/DDBJ whole genome shotgun (WGS) entry which is preliminary data.</text>
</comment>
<dbReference type="InParanoid" id="A0A554NE79"/>
<keyword evidence="3" id="KW-1185">Reference proteome</keyword>
<dbReference type="GO" id="GO:0016853">
    <property type="term" value="F:isomerase activity"/>
    <property type="evidence" value="ECO:0007669"/>
    <property type="project" value="UniProtKB-KW"/>
</dbReference>
<dbReference type="InterPro" id="IPR014748">
    <property type="entry name" value="Enoyl-CoA_hydra_C"/>
</dbReference>
<evidence type="ECO:0000256" key="1">
    <source>
        <dbReference type="ARBA" id="ARBA00005254"/>
    </source>
</evidence>
<dbReference type="Gene3D" id="1.10.12.10">
    <property type="entry name" value="Lyase 2-enoyl-coa Hydratase, Chain A, domain 2"/>
    <property type="match status" value="1"/>
</dbReference>
<evidence type="ECO:0000313" key="3">
    <source>
        <dbReference type="Proteomes" id="UP000319894"/>
    </source>
</evidence>